<dbReference type="Proteomes" id="UP000183685">
    <property type="component" value="Unassembled WGS sequence"/>
</dbReference>
<dbReference type="Pfam" id="PF14518">
    <property type="entry name" value="Haem_oxygenas_2"/>
    <property type="match status" value="1"/>
</dbReference>
<dbReference type="EMBL" id="FNAK01000003">
    <property type="protein sequence ID" value="SDD88861.1"/>
    <property type="molecule type" value="Genomic_DNA"/>
</dbReference>
<dbReference type="RefSeq" id="WP_068302524.1">
    <property type="nucleotide sequence ID" value="NZ_FNAK01000003.1"/>
</dbReference>
<dbReference type="AlphaFoldDB" id="A0A1G6YF18"/>
<protein>
    <submittedName>
        <fullName evidence="1">Pyrroloquinoline quinone (PQQ) biosynthesis protein C</fullName>
    </submittedName>
</protein>
<dbReference type="Gene3D" id="1.20.910.10">
    <property type="entry name" value="Heme oxygenase-like"/>
    <property type="match status" value="1"/>
</dbReference>
<proteinExistence type="predicted"/>
<gene>
    <name evidence="1" type="ORF">SAMN04488071_1598</name>
</gene>
<name>A0A1G6YF18_9PROT</name>
<sequence length="233" mass="25877">MLSDDTQSGAIAFYDRLVAETEVDRAAFMALPIIRTALKGGLSKAVYLGYLSEAFHHVKHTVPLMALVNERLDEKHTAFQIGLAEYALEKRGQERWILHDIEHAGGDADAVKNGTPANETQALVDFAYEYIRQVSPMAIFGMIFVIERTGSGLAERAVEHLMETLGLPRKCFSYLLSHGFADLSEISFFEGLMAQVNDPKEQDAIVYMAKRMYGLYGQVFQAIADKSGFSEGD</sequence>
<dbReference type="OrthoDB" id="5177824at2"/>
<organism evidence="1 2">
    <name type="scientific">Kordiimonas lacus</name>
    <dbReference type="NCBI Taxonomy" id="637679"/>
    <lineage>
        <taxon>Bacteria</taxon>
        <taxon>Pseudomonadati</taxon>
        <taxon>Pseudomonadota</taxon>
        <taxon>Alphaproteobacteria</taxon>
        <taxon>Kordiimonadales</taxon>
        <taxon>Kordiimonadaceae</taxon>
        <taxon>Kordiimonas</taxon>
    </lineage>
</organism>
<dbReference type="InterPro" id="IPR016084">
    <property type="entry name" value="Haem_Oase-like_multi-hlx"/>
</dbReference>
<evidence type="ECO:0000313" key="2">
    <source>
        <dbReference type="Proteomes" id="UP000183685"/>
    </source>
</evidence>
<evidence type="ECO:0000313" key="1">
    <source>
        <dbReference type="EMBL" id="SDD88861.1"/>
    </source>
</evidence>
<dbReference type="SUPFAM" id="SSF48613">
    <property type="entry name" value="Heme oxygenase-like"/>
    <property type="match status" value="1"/>
</dbReference>
<reference evidence="1 2" key="1">
    <citation type="submission" date="2016-10" db="EMBL/GenBank/DDBJ databases">
        <authorList>
            <person name="de Groot N.N."/>
        </authorList>
    </citation>
    <scope>NUCLEOTIDE SEQUENCE [LARGE SCALE GENOMIC DNA]</scope>
    <source>
        <strain evidence="1 2">CGMCC 1.9109</strain>
    </source>
</reference>
<accession>A0A1G6YF18</accession>
<keyword evidence="2" id="KW-1185">Reference proteome</keyword>
<dbReference type="STRING" id="637679.GCA_001550055_01279"/>